<keyword evidence="5" id="KW-1003">Cell membrane</keyword>
<dbReference type="Pfam" id="PF01061">
    <property type="entry name" value="ABC2_membrane"/>
    <property type="match status" value="1"/>
</dbReference>
<evidence type="ECO:0000256" key="3">
    <source>
        <dbReference type="ARBA" id="ARBA00022989"/>
    </source>
</evidence>
<reference evidence="7" key="1">
    <citation type="submission" date="2022-05" db="EMBL/GenBank/DDBJ databases">
        <authorList>
            <person name="Oliphant S.A."/>
            <person name="Watson-Haigh N.S."/>
            <person name="Sumby K.M."/>
            <person name="Gardner J.M."/>
            <person name="Jiranek V."/>
        </authorList>
    </citation>
    <scope>NUCLEOTIDE SEQUENCE</scope>
    <source>
        <strain evidence="7">KI4_A6</strain>
    </source>
</reference>
<dbReference type="InterPro" id="IPR047817">
    <property type="entry name" value="ABC2_TM_bact-type"/>
</dbReference>
<keyword evidence="8" id="KW-1185">Reference proteome</keyword>
<dbReference type="PIRSF" id="PIRSF006648">
    <property type="entry name" value="DrrB"/>
    <property type="match status" value="1"/>
</dbReference>
<sequence length="248" mass="27472">MVVLNEIQAFRSNLGLLVSMTMQPILYFAFLVMGISATTGSVQYAGHRISYAMYAVMGVIGLIMMTQMSQAIYRSTVDKQFGLLAVKFMSGVRPGYYIMGMSIFPILGYFYQCAILTLLALAIGIGIKLADFSMAILVGSFFLLFWSSLGIICSAWFKNYQQRDVVMQLVFSPIAFTAPSFYVDGHGPAYLRLLANLNPLTYQLRALRSVAYGNFDLAVLLVGLLPTVLMLILATVILKHLPLTLQEH</sequence>
<comment type="subcellular location">
    <subcellularLocation>
        <location evidence="5">Cell membrane</location>
        <topology evidence="5">Multi-pass membrane protein</topology>
    </subcellularLocation>
    <subcellularLocation>
        <location evidence="1">Membrane</location>
        <topology evidence="1">Multi-pass membrane protein</topology>
    </subcellularLocation>
</comment>
<proteinExistence type="inferred from homology"/>
<protein>
    <recommendedName>
        <fullName evidence="5">Transport permease protein</fullName>
    </recommendedName>
</protein>
<dbReference type="PROSITE" id="PS51012">
    <property type="entry name" value="ABC_TM2"/>
    <property type="match status" value="1"/>
</dbReference>
<evidence type="ECO:0000256" key="4">
    <source>
        <dbReference type="ARBA" id="ARBA00023136"/>
    </source>
</evidence>
<dbReference type="RefSeq" id="WP_252795354.1">
    <property type="nucleotide sequence ID" value="NZ_CP097121.1"/>
</dbReference>
<dbReference type="EMBL" id="CP097121">
    <property type="protein sequence ID" value="USS90859.1"/>
    <property type="molecule type" value="Genomic_DNA"/>
</dbReference>
<evidence type="ECO:0000256" key="1">
    <source>
        <dbReference type="ARBA" id="ARBA00004141"/>
    </source>
</evidence>
<evidence type="ECO:0000313" key="7">
    <source>
        <dbReference type="EMBL" id="USS90859.1"/>
    </source>
</evidence>
<dbReference type="PANTHER" id="PTHR43229:SF3">
    <property type="entry name" value="ABC-TYPE MULTIDRUG TRANSPORT SYSTEM, PERMEASE COMPONENT"/>
    <property type="match status" value="1"/>
</dbReference>
<dbReference type="Proteomes" id="UP001056164">
    <property type="component" value="Chromosome"/>
</dbReference>
<accession>A0ABY5BWJ7</accession>
<feature type="domain" description="ABC transmembrane type-2" evidence="6">
    <location>
        <begin position="15"/>
        <end position="241"/>
    </location>
</feature>
<organism evidence="7 8">
    <name type="scientific">Fructilactobacillus carniphilus</name>
    <dbReference type="NCBI Taxonomy" id="2940297"/>
    <lineage>
        <taxon>Bacteria</taxon>
        <taxon>Bacillati</taxon>
        <taxon>Bacillota</taxon>
        <taxon>Bacilli</taxon>
        <taxon>Lactobacillales</taxon>
        <taxon>Lactobacillaceae</taxon>
        <taxon>Fructilactobacillus</taxon>
    </lineage>
</organism>
<dbReference type="InterPro" id="IPR051784">
    <property type="entry name" value="Nod_factor_ABC_transporter"/>
</dbReference>
<feature type="transmembrane region" description="Helical" evidence="5">
    <location>
        <begin position="217"/>
        <end position="238"/>
    </location>
</feature>
<keyword evidence="4 5" id="KW-0472">Membrane</keyword>
<dbReference type="InterPro" id="IPR000412">
    <property type="entry name" value="ABC_2_transport"/>
</dbReference>
<comment type="similarity">
    <text evidence="5">Belongs to the ABC-2 integral membrane protein family.</text>
</comment>
<evidence type="ECO:0000259" key="6">
    <source>
        <dbReference type="PROSITE" id="PS51012"/>
    </source>
</evidence>
<name>A0ABY5BWJ7_9LACO</name>
<comment type="caution">
    <text evidence="5">Lacks conserved residue(s) required for the propagation of feature annotation.</text>
</comment>
<evidence type="ECO:0000256" key="5">
    <source>
        <dbReference type="RuleBase" id="RU361157"/>
    </source>
</evidence>
<evidence type="ECO:0000313" key="8">
    <source>
        <dbReference type="Proteomes" id="UP001056164"/>
    </source>
</evidence>
<gene>
    <name evidence="7" type="ORF">M3M37_01125</name>
</gene>
<feature type="transmembrane region" description="Helical" evidence="5">
    <location>
        <begin position="94"/>
        <end position="127"/>
    </location>
</feature>
<evidence type="ECO:0000256" key="2">
    <source>
        <dbReference type="ARBA" id="ARBA00022692"/>
    </source>
</evidence>
<keyword evidence="3 5" id="KW-1133">Transmembrane helix</keyword>
<keyword evidence="2 5" id="KW-0812">Transmembrane</keyword>
<dbReference type="InterPro" id="IPR013525">
    <property type="entry name" value="ABC2_TM"/>
</dbReference>
<feature type="transmembrane region" description="Helical" evidence="5">
    <location>
        <begin position="133"/>
        <end position="153"/>
    </location>
</feature>
<feature type="transmembrane region" description="Helical" evidence="5">
    <location>
        <begin position="51"/>
        <end position="73"/>
    </location>
</feature>
<dbReference type="PANTHER" id="PTHR43229">
    <property type="entry name" value="NODULATION PROTEIN J"/>
    <property type="match status" value="1"/>
</dbReference>
<keyword evidence="5" id="KW-0813">Transport</keyword>